<evidence type="ECO:0000259" key="1">
    <source>
        <dbReference type="PROSITE" id="PS51459"/>
    </source>
</evidence>
<dbReference type="NCBIfam" id="TIGR01550">
    <property type="entry name" value="DOC_P1"/>
    <property type="match status" value="1"/>
</dbReference>
<dbReference type="InterPro" id="IPR003812">
    <property type="entry name" value="Fido"/>
</dbReference>
<gene>
    <name evidence="2" type="ORF">P7I34_12500</name>
</gene>
<dbReference type="PROSITE" id="PS51459">
    <property type="entry name" value="FIDO"/>
    <property type="match status" value="1"/>
</dbReference>
<name>A0ABD5FP35_ENTCA</name>
<dbReference type="Proteomes" id="UP001253851">
    <property type="component" value="Unassembled WGS sequence"/>
</dbReference>
<dbReference type="InterPro" id="IPR053737">
    <property type="entry name" value="Type_II_TA_Toxin"/>
</dbReference>
<dbReference type="PANTHER" id="PTHR39426">
    <property type="entry name" value="HOMOLOGY TO DEATH-ON-CURING PROTEIN OF PHAGE P1"/>
    <property type="match status" value="1"/>
</dbReference>
<sequence>MSKYVYFNVNHAIITHDMLIEKTGGLNGIKERGLLESSLGHIQNDDYYPTFEEKLLHLIFSIAQNHVFVDGNKRTAISLGAYFLLINGYPSWIVGDFIEKMEDIVLLLVEKLLTKEECGEYMALIISENPFPELLQMKLISSLIELKRLEEERT</sequence>
<protein>
    <submittedName>
        <fullName evidence="2">Type II toxin-antitoxin system death-on-curing family toxin</fullName>
    </submittedName>
</protein>
<dbReference type="InterPro" id="IPR036597">
    <property type="entry name" value="Fido-like_dom_sf"/>
</dbReference>
<dbReference type="AlphaFoldDB" id="A0ABD5FP35"/>
<dbReference type="InterPro" id="IPR006440">
    <property type="entry name" value="Doc"/>
</dbReference>
<organism evidence="2 3">
    <name type="scientific">Enterococcus casseliflavus</name>
    <name type="common">Enterococcus flavescens</name>
    <dbReference type="NCBI Taxonomy" id="37734"/>
    <lineage>
        <taxon>Bacteria</taxon>
        <taxon>Bacillati</taxon>
        <taxon>Bacillota</taxon>
        <taxon>Bacilli</taxon>
        <taxon>Lactobacillales</taxon>
        <taxon>Enterococcaceae</taxon>
        <taxon>Enterococcus</taxon>
    </lineage>
</organism>
<accession>A0ABD5FP35</accession>
<dbReference type="Gene3D" id="1.20.120.1870">
    <property type="entry name" value="Fic/DOC protein, Fido domain"/>
    <property type="match status" value="1"/>
</dbReference>
<proteinExistence type="predicted"/>
<dbReference type="PANTHER" id="PTHR39426:SF1">
    <property type="entry name" value="HOMOLOGY TO DEATH-ON-CURING PROTEIN OF PHAGE P1"/>
    <property type="match status" value="1"/>
</dbReference>
<comment type="caution">
    <text evidence="2">The sequence shown here is derived from an EMBL/GenBank/DDBJ whole genome shotgun (WGS) entry which is preliminary data.</text>
</comment>
<dbReference type="SUPFAM" id="SSF140931">
    <property type="entry name" value="Fic-like"/>
    <property type="match status" value="1"/>
</dbReference>
<evidence type="ECO:0000313" key="3">
    <source>
        <dbReference type="Proteomes" id="UP001253851"/>
    </source>
</evidence>
<evidence type="ECO:0000313" key="2">
    <source>
        <dbReference type="EMBL" id="MDT2983491.1"/>
    </source>
</evidence>
<dbReference type="EMBL" id="JARQDZ010000007">
    <property type="protein sequence ID" value="MDT2983491.1"/>
    <property type="molecule type" value="Genomic_DNA"/>
</dbReference>
<dbReference type="RefSeq" id="WP_073357521.1">
    <property type="nucleotide sequence ID" value="NZ_JARQDZ010000007.1"/>
</dbReference>
<dbReference type="Pfam" id="PF02661">
    <property type="entry name" value="Fic"/>
    <property type="match status" value="1"/>
</dbReference>
<reference evidence="2 3" key="1">
    <citation type="submission" date="2023-03" db="EMBL/GenBank/DDBJ databases">
        <authorList>
            <person name="Shen W."/>
            <person name="Cai J."/>
        </authorList>
    </citation>
    <scope>NUCLEOTIDE SEQUENCE [LARGE SCALE GENOMIC DNA]</scope>
    <source>
        <strain evidence="2 3">B516</strain>
    </source>
</reference>
<feature type="domain" description="Fido" evidence="1">
    <location>
        <begin position="7"/>
        <end position="127"/>
    </location>
</feature>